<evidence type="ECO:0008006" key="5">
    <source>
        <dbReference type="Google" id="ProtNLM"/>
    </source>
</evidence>
<evidence type="ECO:0000256" key="1">
    <source>
        <dbReference type="SAM" id="MobiDB-lite"/>
    </source>
</evidence>
<dbReference type="SUPFAM" id="SSF53850">
    <property type="entry name" value="Periplasmic binding protein-like II"/>
    <property type="match status" value="1"/>
</dbReference>
<name>A0A5A7NBM8_9PROT</name>
<dbReference type="EMBL" id="BKCN01000018">
    <property type="protein sequence ID" value="GER05114.1"/>
    <property type="molecule type" value="Genomic_DNA"/>
</dbReference>
<accession>A0A5A7NBM8</accession>
<feature type="compositionally biased region" description="Basic and acidic residues" evidence="1">
    <location>
        <begin position="105"/>
        <end position="114"/>
    </location>
</feature>
<dbReference type="Gene3D" id="3.40.190.10">
    <property type="entry name" value="Periplasmic binding protein-like II"/>
    <property type="match status" value="1"/>
</dbReference>
<feature type="chain" id="PRO_5023024122" description="PBP domain-containing protein" evidence="2">
    <location>
        <begin position="22"/>
        <end position="154"/>
    </location>
</feature>
<keyword evidence="2" id="KW-0732">Signal</keyword>
<dbReference type="AlphaFoldDB" id="A0A5A7NBM8"/>
<evidence type="ECO:0000313" key="3">
    <source>
        <dbReference type="EMBL" id="GER05114.1"/>
    </source>
</evidence>
<evidence type="ECO:0000313" key="4">
    <source>
        <dbReference type="Proteomes" id="UP000324996"/>
    </source>
</evidence>
<keyword evidence="4" id="KW-1185">Reference proteome</keyword>
<evidence type="ECO:0000256" key="2">
    <source>
        <dbReference type="SAM" id="SignalP"/>
    </source>
</evidence>
<gene>
    <name evidence="3" type="ORF">JCM17846_27960</name>
</gene>
<protein>
    <recommendedName>
        <fullName evidence="5">PBP domain-containing protein</fullName>
    </recommendedName>
</protein>
<feature type="region of interest" description="Disordered" evidence="1">
    <location>
        <begin position="94"/>
        <end position="114"/>
    </location>
</feature>
<organism evidence="3 4">
    <name type="scientific">Iodidimonas nitroreducens</name>
    <dbReference type="NCBI Taxonomy" id="1236968"/>
    <lineage>
        <taxon>Bacteria</taxon>
        <taxon>Pseudomonadati</taxon>
        <taxon>Pseudomonadota</taxon>
        <taxon>Alphaproteobacteria</taxon>
        <taxon>Iodidimonadales</taxon>
        <taxon>Iodidimonadaceae</taxon>
        <taxon>Iodidimonas</taxon>
    </lineage>
</organism>
<proteinExistence type="predicted"/>
<reference evidence="3 4" key="1">
    <citation type="submission" date="2019-09" db="EMBL/GenBank/DDBJ databases">
        <title>NBRP : Genome information of microbial organism related human and environment.</title>
        <authorList>
            <person name="Hattori M."/>
            <person name="Oshima K."/>
            <person name="Inaba H."/>
            <person name="Suda W."/>
            <person name="Sakamoto M."/>
            <person name="Iino T."/>
            <person name="Kitahara M."/>
            <person name="Oshida Y."/>
            <person name="Iida T."/>
            <person name="Kudo T."/>
            <person name="Itoh T."/>
            <person name="Ohkuma M."/>
        </authorList>
    </citation>
    <scope>NUCLEOTIDE SEQUENCE [LARGE SCALE GENOMIC DNA]</scope>
    <source>
        <strain evidence="3 4">Q-1</strain>
    </source>
</reference>
<feature type="signal peptide" evidence="2">
    <location>
        <begin position="1"/>
        <end position="21"/>
    </location>
</feature>
<dbReference type="RefSeq" id="WP_042086839.1">
    <property type="nucleotide sequence ID" value="NZ_BKCN01000018.1"/>
</dbReference>
<comment type="caution">
    <text evidence="3">The sequence shown here is derived from an EMBL/GenBank/DDBJ whole genome shotgun (WGS) entry which is preliminary data.</text>
</comment>
<sequence>MFKTMKYSLAAFMMMIGPAFWANVAQAADYAVIIHSDNKIDLAGNAAREIIKQLYLKELTQWPNGLAAEPFGRESGSAVQLAFEKQVLGLSGSESSNHWARMKQTKGETPPREVGPDRVLFRLVGKFPGGFAVVTAEEMANAPSSVMVLYNFSD</sequence>
<dbReference type="Proteomes" id="UP000324996">
    <property type="component" value="Unassembled WGS sequence"/>
</dbReference>